<keyword evidence="11" id="KW-0865">Zymogen</keyword>
<evidence type="ECO:0000256" key="3">
    <source>
        <dbReference type="ARBA" id="ARBA00022670"/>
    </source>
</evidence>
<dbReference type="Pfam" id="PF00082">
    <property type="entry name" value="Peptidase_S8"/>
    <property type="match status" value="1"/>
</dbReference>
<keyword evidence="3 14" id="KW-0645">Protease</keyword>
<dbReference type="InterPro" id="IPR036852">
    <property type="entry name" value="Peptidase_S8/S53_dom_sf"/>
</dbReference>
<dbReference type="CDD" id="cd04059">
    <property type="entry name" value="Peptidases_S8_Protein_convertases_Kexins_Furin-like"/>
    <property type="match status" value="1"/>
</dbReference>
<dbReference type="Proteomes" id="UP000646827">
    <property type="component" value="Unassembled WGS sequence"/>
</dbReference>
<dbReference type="InterPro" id="IPR022398">
    <property type="entry name" value="Peptidase_S8_His-AS"/>
</dbReference>
<feature type="region of interest" description="Disordered" evidence="15">
    <location>
        <begin position="691"/>
        <end position="741"/>
    </location>
</feature>
<dbReference type="PROSITE" id="PS51892">
    <property type="entry name" value="SUBTILASE"/>
    <property type="match status" value="1"/>
</dbReference>
<evidence type="ECO:0000256" key="15">
    <source>
        <dbReference type="SAM" id="MobiDB-lite"/>
    </source>
</evidence>
<dbReference type="FunFam" id="2.60.120.260:FF:000026">
    <property type="entry name" value="proprotein convertase subtilisin/kexin type 7"/>
    <property type="match status" value="1"/>
</dbReference>
<evidence type="ECO:0000256" key="17">
    <source>
        <dbReference type="SAM" id="SignalP"/>
    </source>
</evidence>
<feature type="domain" description="P/Homo B" evidence="18">
    <location>
        <begin position="519"/>
        <end position="664"/>
    </location>
</feature>
<dbReference type="GO" id="GO:0000139">
    <property type="term" value="C:Golgi membrane"/>
    <property type="evidence" value="ECO:0007669"/>
    <property type="project" value="TreeGrafter"/>
</dbReference>
<evidence type="ECO:0000256" key="11">
    <source>
        <dbReference type="ARBA" id="ARBA00023145"/>
    </source>
</evidence>
<dbReference type="OrthoDB" id="300641at2759"/>
<evidence type="ECO:0000313" key="20">
    <source>
        <dbReference type="Proteomes" id="UP000646827"/>
    </source>
</evidence>
<feature type="active site" description="Charge relay system" evidence="13 14">
    <location>
        <position position="271"/>
    </location>
</feature>
<organism evidence="19 20">
    <name type="scientific">Circinella minor</name>
    <dbReference type="NCBI Taxonomy" id="1195481"/>
    <lineage>
        <taxon>Eukaryota</taxon>
        <taxon>Fungi</taxon>
        <taxon>Fungi incertae sedis</taxon>
        <taxon>Mucoromycota</taxon>
        <taxon>Mucoromycotina</taxon>
        <taxon>Mucoromycetes</taxon>
        <taxon>Mucorales</taxon>
        <taxon>Lichtheimiaceae</taxon>
        <taxon>Circinella</taxon>
    </lineage>
</organism>
<dbReference type="Pfam" id="PF01483">
    <property type="entry name" value="P_proprotein"/>
    <property type="match status" value="1"/>
</dbReference>
<sequence>MYSFTPLLLLLWVTTLVIARDYENRIYYTLYTPNGDSEVASQVAQQLDARFEGQVGELPQYYWVSESRDQLSKRNQPGDLVERFAELRERRKYSNNNKRRRNGDPIDLIERVDRQIPRRKLYKRAVIPPPSLHTAPEEKNKRQVLEDDNALYPPVIVNINEEQSVNHEIIPVDWLLDQPDGFETLKQSLGVLDPGFDQQWHLINQEQRGNDVNITGVWSQGITGQNVVVAILDDGLDMESEDLKENFFAEGSYDFNARTELPKPRLDDDNHGTRCAGEIAAVKNDVCGVGIAYGAKVAGIRILSDDITDAEEAEALNYKYQDNHIYSCSWGPPDLGEVAEAPQGIVLDAIINGINNGRNGSGTIFVFASGNGGANDDNCNFDGYTNSMYTITVGAIDRLGNHPYYAERCAAQLVVTYSSGSGGHIYTTDVGRNVCSSRHGGTSAAAPLAAGIFALVLSVRPDLSWRDMQHLCVETAVPVSIEDSDWDTLPSGRMYNHKFGYGKLDAYAIVERAKTFENVRPQTYLQLSTQPFDKQDIPDLTDLSGNVDKSGALTSIITVTQDMVDAAGLGCVEHVTATVNIEHGRRGDLETLLESPNDIVSQLGAPRKFDSSSEGFVDWTFMTVKHWEEDPIGNWTLRVVDGKNPQFTGKFINWTLTLWGETYPGFNSVPIHIPTSIPDEADKDTSFFPSRPILPTESNKGTNVIDNNVGTEKDTPPSLPDYQDDVSSERPNDDDTILPPPLIPTIGIDSMDNEPIYDVGDRSYDDHRSFFAYTIGALLIVVVGGSVVAIIRKRLSTAESASQTAAYTSLNRHDTSDQYEFNVFRNHNRRYHYPPVLERVSEETESDLDKEQTAKQQNSPVSVRTSSTTTNNPMSKRQPSVKKFSSAETKGKTISRSTSSSPPP</sequence>
<feature type="signal peptide" evidence="17">
    <location>
        <begin position="1"/>
        <end position="19"/>
    </location>
</feature>
<evidence type="ECO:0000313" key="19">
    <source>
        <dbReference type="EMBL" id="KAG2217513.1"/>
    </source>
</evidence>
<evidence type="ECO:0000256" key="5">
    <source>
        <dbReference type="ARBA" id="ARBA00022729"/>
    </source>
</evidence>
<dbReference type="InterPro" id="IPR015500">
    <property type="entry name" value="Peptidase_S8_subtilisin-rel"/>
</dbReference>
<feature type="compositionally biased region" description="Low complexity" evidence="15">
    <location>
        <begin position="858"/>
        <end position="873"/>
    </location>
</feature>
<dbReference type="PRINTS" id="PR00723">
    <property type="entry name" value="SUBTILISIN"/>
</dbReference>
<evidence type="ECO:0000256" key="7">
    <source>
        <dbReference type="ARBA" id="ARBA00022825"/>
    </source>
</evidence>
<evidence type="ECO:0000256" key="2">
    <source>
        <dbReference type="ARBA" id="ARBA00005325"/>
    </source>
</evidence>
<comment type="similarity">
    <text evidence="2">Belongs to the peptidase S8 family. Furin subfamily.</text>
</comment>
<keyword evidence="5 17" id="KW-0732">Signal</keyword>
<gene>
    <name evidence="19" type="ORF">INT45_001800</name>
</gene>
<dbReference type="InterPro" id="IPR023828">
    <property type="entry name" value="Peptidase_S8_Ser-AS"/>
</dbReference>
<keyword evidence="7 14" id="KW-0720">Serine protease</keyword>
<dbReference type="InterPro" id="IPR000209">
    <property type="entry name" value="Peptidase_S8/S53_dom"/>
</dbReference>
<evidence type="ECO:0000256" key="8">
    <source>
        <dbReference type="ARBA" id="ARBA00022837"/>
    </source>
</evidence>
<dbReference type="PROSITE" id="PS51829">
    <property type="entry name" value="P_HOMO_B"/>
    <property type="match status" value="1"/>
</dbReference>
<keyword evidence="8" id="KW-0106">Calcium</keyword>
<accession>A0A8H7RX88</accession>
<keyword evidence="6 14" id="KW-0378">Hydrolase</keyword>
<keyword evidence="12" id="KW-0325">Glycoprotein</keyword>
<evidence type="ECO:0000256" key="12">
    <source>
        <dbReference type="ARBA" id="ARBA00023180"/>
    </source>
</evidence>
<dbReference type="GO" id="GO:0005802">
    <property type="term" value="C:trans-Golgi network"/>
    <property type="evidence" value="ECO:0007669"/>
    <property type="project" value="TreeGrafter"/>
</dbReference>
<comment type="subcellular location">
    <subcellularLocation>
        <location evidence="1">Membrane</location>
    </subcellularLocation>
</comment>
<dbReference type="Gene3D" id="2.60.120.260">
    <property type="entry name" value="Galactose-binding domain-like"/>
    <property type="match status" value="1"/>
</dbReference>
<feature type="region of interest" description="Disordered" evidence="15">
    <location>
        <begin position="840"/>
        <end position="904"/>
    </location>
</feature>
<dbReference type="InterPro" id="IPR008979">
    <property type="entry name" value="Galactose-bd-like_sf"/>
</dbReference>
<dbReference type="PANTHER" id="PTHR42884:SF14">
    <property type="entry name" value="NEUROENDOCRINE CONVERTASE 1"/>
    <property type="match status" value="1"/>
</dbReference>
<dbReference type="InterPro" id="IPR002884">
    <property type="entry name" value="P_dom"/>
</dbReference>
<evidence type="ECO:0000256" key="6">
    <source>
        <dbReference type="ARBA" id="ARBA00022801"/>
    </source>
</evidence>
<evidence type="ECO:0000256" key="16">
    <source>
        <dbReference type="SAM" id="Phobius"/>
    </source>
</evidence>
<keyword evidence="10 16" id="KW-0472">Membrane</keyword>
<keyword evidence="9 16" id="KW-1133">Transmembrane helix</keyword>
<reference evidence="19 20" key="1">
    <citation type="submission" date="2020-12" db="EMBL/GenBank/DDBJ databases">
        <title>Metabolic potential, ecology and presence of endohyphal bacteria is reflected in genomic diversity of Mucoromycotina.</title>
        <authorList>
            <person name="Muszewska A."/>
            <person name="Okrasinska A."/>
            <person name="Steczkiewicz K."/>
            <person name="Drgas O."/>
            <person name="Orlowska M."/>
            <person name="Perlinska-Lenart U."/>
            <person name="Aleksandrzak-Piekarczyk T."/>
            <person name="Szatraj K."/>
            <person name="Zielenkiewicz U."/>
            <person name="Pilsyk S."/>
            <person name="Malc E."/>
            <person name="Mieczkowski P."/>
            <person name="Kruszewska J.S."/>
            <person name="Biernat P."/>
            <person name="Pawlowska J."/>
        </authorList>
    </citation>
    <scope>NUCLEOTIDE SEQUENCE [LARGE SCALE GENOMIC DNA]</scope>
    <source>
        <strain evidence="19 20">CBS 142.35</strain>
    </source>
</reference>
<evidence type="ECO:0000256" key="10">
    <source>
        <dbReference type="ARBA" id="ARBA00023136"/>
    </source>
</evidence>
<evidence type="ECO:0000256" key="9">
    <source>
        <dbReference type="ARBA" id="ARBA00022989"/>
    </source>
</evidence>
<feature type="active site" description="Charge relay system" evidence="13 14">
    <location>
        <position position="443"/>
    </location>
</feature>
<proteinExistence type="inferred from homology"/>
<dbReference type="EMBL" id="JAEPRB010000293">
    <property type="protein sequence ID" value="KAG2217513.1"/>
    <property type="molecule type" value="Genomic_DNA"/>
</dbReference>
<evidence type="ECO:0000256" key="1">
    <source>
        <dbReference type="ARBA" id="ARBA00004370"/>
    </source>
</evidence>
<protein>
    <recommendedName>
        <fullName evidence="18">P/Homo B domain-containing protein</fullName>
    </recommendedName>
</protein>
<dbReference type="GO" id="GO:0016485">
    <property type="term" value="P:protein processing"/>
    <property type="evidence" value="ECO:0007669"/>
    <property type="project" value="TreeGrafter"/>
</dbReference>
<keyword evidence="20" id="KW-1185">Reference proteome</keyword>
<keyword evidence="4 16" id="KW-0812">Transmembrane</keyword>
<dbReference type="GO" id="GO:0007323">
    <property type="term" value="P:peptide pheromone maturation"/>
    <property type="evidence" value="ECO:0007669"/>
    <property type="project" value="UniProtKB-ARBA"/>
</dbReference>
<dbReference type="PROSITE" id="PS00137">
    <property type="entry name" value="SUBTILASE_HIS"/>
    <property type="match status" value="1"/>
</dbReference>
<dbReference type="AlphaFoldDB" id="A0A8H7RX88"/>
<feature type="transmembrane region" description="Helical" evidence="16">
    <location>
        <begin position="770"/>
        <end position="791"/>
    </location>
</feature>
<feature type="chain" id="PRO_5034998742" description="P/Homo B domain-containing protein" evidence="17">
    <location>
        <begin position="20"/>
        <end position="904"/>
    </location>
</feature>
<feature type="active site" description="Charge relay system" evidence="13 14">
    <location>
        <position position="233"/>
    </location>
</feature>
<dbReference type="PROSITE" id="PS00138">
    <property type="entry name" value="SUBTILASE_SER"/>
    <property type="match status" value="1"/>
</dbReference>
<feature type="compositionally biased region" description="Low complexity" evidence="15">
    <location>
        <begin position="895"/>
        <end position="904"/>
    </location>
</feature>
<feature type="compositionally biased region" description="Basic and acidic residues" evidence="15">
    <location>
        <begin position="840"/>
        <end position="853"/>
    </location>
</feature>
<evidence type="ECO:0000259" key="18">
    <source>
        <dbReference type="PROSITE" id="PS51829"/>
    </source>
</evidence>
<dbReference type="SUPFAM" id="SSF52743">
    <property type="entry name" value="Subtilisin-like"/>
    <property type="match status" value="1"/>
</dbReference>
<evidence type="ECO:0000256" key="14">
    <source>
        <dbReference type="PROSITE-ProRule" id="PRU01240"/>
    </source>
</evidence>
<name>A0A8H7RX88_9FUNG</name>
<dbReference type="InterPro" id="IPR034182">
    <property type="entry name" value="Kexin/furin"/>
</dbReference>
<evidence type="ECO:0000256" key="13">
    <source>
        <dbReference type="PIRSR" id="PIRSR615500-1"/>
    </source>
</evidence>
<comment type="caution">
    <text evidence="19">The sequence shown here is derived from an EMBL/GenBank/DDBJ whole genome shotgun (WGS) entry which is preliminary data.</text>
</comment>
<evidence type="ECO:0000256" key="4">
    <source>
        <dbReference type="ARBA" id="ARBA00022692"/>
    </source>
</evidence>
<feature type="compositionally biased region" description="Polar residues" evidence="15">
    <location>
        <begin position="696"/>
        <end position="710"/>
    </location>
</feature>
<dbReference type="GO" id="GO:0004252">
    <property type="term" value="F:serine-type endopeptidase activity"/>
    <property type="evidence" value="ECO:0007669"/>
    <property type="project" value="UniProtKB-UniRule"/>
</dbReference>
<dbReference type="PANTHER" id="PTHR42884">
    <property type="entry name" value="PROPROTEIN CONVERTASE SUBTILISIN/KEXIN-RELATED"/>
    <property type="match status" value="1"/>
</dbReference>
<dbReference type="FunFam" id="3.40.50.200:FF:000005">
    <property type="entry name" value="Proprotein convertase subtilisin/kexin type 7"/>
    <property type="match status" value="1"/>
</dbReference>
<dbReference type="Gene3D" id="3.40.50.200">
    <property type="entry name" value="Peptidase S8/S53 domain"/>
    <property type="match status" value="1"/>
</dbReference>
<dbReference type="SUPFAM" id="SSF49785">
    <property type="entry name" value="Galactose-binding domain-like"/>
    <property type="match status" value="1"/>
</dbReference>